<name>A0A1B3SMC7_9MOLU</name>
<proteinExistence type="predicted"/>
<dbReference type="STRING" id="216938.SHELI_v1c11380"/>
<accession>A0A1B3SMC7</accession>
<dbReference type="KEGG" id="shj:SHELI_v1c11380"/>
<gene>
    <name evidence="1" type="ORF">SHELI_v1c11380</name>
</gene>
<dbReference type="RefSeq" id="WP_198146095.1">
    <property type="nucleotide sequence ID" value="NZ_CP017015.1"/>
</dbReference>
<dbReference type="Proteomes" id="UP000094378">
    <property type="component" value="Chromosome"/>
</dbReference>
<protein>
    <submittedName>
        <fullName evidence="1">Uncharacterized protein</fullName>
    </submittedName>
</protein>
<organism evidence="1 2">
    <name type="scientific">Spiroplasma helicoides</name>
    <dbReference type="NCBI Taxonomy" id="216938"/>
    <lineage>
        <taxon>Bacteria</taxon>
        <taxon>Bacillati</taxon>
        <taxon>Mycoplasmatota</taxon>
        <taxon>Mollicutes</taxon>
        <taxon>Entomoplasmatales</taxon>
        <taxon>Spiroplasmataceae</taxon>
        <taxon>Spiroplasma</taxon>
    </lineage>
</organism>
<dbReference type="EMBL" id="CP017015">
    <property type="protein sequence ID" value="AOG61085.1"/>
    <property type="molecule type" value="Genomic_DNA"/>
</dbReference>
<evidence type="ECO:0000313" key="2">
    <source>
        <dbReference type="Proteomes" id="UP000094378"/>
    </source>
</evidence>
<reference evidence="1 2" key="1">
    <citation type="submission" date="2016-08" db="EMBL/GenBank/DDBJ databases">
        <title>Complete genome sequence of Spiroplasma helicoides TABS-2 (DSM 22551).</title>
        <authorList>
            <person name="Shen W.-Y."/>
            <person name="Lo W.-S."/>
            <person name="Lai Y.-C."/>
            <person name="Kuo C.-H."/>
        </authorList>
    </citation>
    <scope>NUCLEOTIDE SEQUENCE [LARGE SCALE GENOMIC DNA]</scope>
    <source>
        <strain evidence="1 2">TABS-2</strain>
    </source>
</reference>
<evidence type="ECO:0000313" key="1">
    <source>
        <dbReference type="EMBL" id="AOG61085.1"/>
    </source>
</evidence>
<dbReference type="AlphaFoldDB" id="A0A1B3SMC7"/>
<sequence length="51" mass="5523">MSKDFDSRCFKCVEEMQKGKQGGAASILAGKMQQGLAGQDLDSIYVCPKHS</sequence>
<keyword evidence="2" id="KW-1185">Reference proteome</keyword>